<protein>
    <submittedName>
        <fullName evidence="2">Uncharacterized protein</fullName>
    </submittedName>
</protein>
<dbReference type="RefSeq" id="WP_146316412.1">
    <property type="nucleotide sequence ID" value="NZ_VCQV01000009.1"/>
</dbReference>
<name>A0A563E3U0_9MICO</name>
<feature type="region of interest" description="Disordered" evidence="1">
    <location>
        <begin position="37"/>
        <end position="59"/>
    </location>
</feature>
<gene>
    <name evidence="2" type="ORF">FGL98_08970</name>
</gene>
<keyword evidence="3" id="KW-1185">Reference proteome</keyword>
<organism evidence="2 3">
    <name type="scientific">Leekyejoonella antrihumi</name>
    <dbReference type="NCBI Taxonomy" id="1660198"/>
    <lineage>
        <taxon>Bacteria</taxon>
        <taxon>Bacillati</taxon>
        <taxon>Actinomycetota</taxon>
        <taxon>Actinomycetes</taxon>
        <taxon>Micrococcales</taxon>
        <taxon>Dermacoccaceae</taxon>
        <taxon>Leekyejoonella</taxon>
    </lineage>
</organism>
<reference evidence="2 3" key="1">
    <citation type="submission" date="2019-05" db="EMBL/GenBank/DDBJ databases">
        <authorList>
            <person name="Lee S.D."/>
        </authorList>
    </citation>
    <scope>NUCLEOTIDE SEQUENCE [LARGE SCALE GENOMIC DNA]</scope>
    <source>
        <strain evidence="2 3">C5-26</strain>
    </source>
</reference>
<evidence type="ECO:0000256" key="1">
    <source>
        <dbReference type="SAM" id="MobiDB-lite"/>
    </source>
</evidence>
<dbReference type="AlphaFoldDB" id="A0A563E3U0"/>
<dbReference type="Proteomes" id="UP000320244">
    <property type="component" value="Unassembled WGS sequence"/>
</dbReference>
<proteinExistence type="predicted"/>
<sequence>MPDDSAATEHALNVVEAQPERAVVVDRVNVQVRLAGGADSAQPISIDPGVIHGMSDRSR</sequence>
<accession>A0A563E3U0</accession>
<dbReference type="EMBL" id="VCQV01000009">
    <property type="protein sequence ID" value="TWP36871.1"/>
    <property type="molecule type" value="Genomic_DNA"/>
</dbReference>
<comment type="caution">
    <text evidence="2">The sequence shown here is derived from an EMBL/GenBank/DDBJ whole genome shotgun (WGS) entry which is preliminary data.</text>
</comment>
<evidence type="ECO:0000313" key="3">
    <source>
        <dbReference type="Proteomes" id="UP000320244"/>
    </source>
</evidence>
<reference evidence="2 3" key="2">
    <citation type="submission" date="2019-08" db="EMBL/GenBank/DDBJ databases">
        <title>Jejuicoccus antrihumi gen. nov., sp. nov., a new member of the family Dermacoccaceae isolated from a cave.</title>
        <authorList>
            <person name="Schumann P."/>
            <person name="Kim I.S."/>
        </authorList>
    </citation>
    <scope>NUCLEOTIDE SEQUENCE [LARGE SCALE GENOMIC DNA]</scope>
    <source>
        <strain evidence="2 3">C5-26</strain>
    </source>
</reference>
<evidence type="ECO:0000313" key="2">
    <source>
        <dbReference type="EMBL" id="TWP36871.1"/>
    </source>
</evidence>